<sequence length="85" mass="9347">MGSVSGTPRRICRGNGATLLALSWRSSPKSQHNSRSVTSRYGDPPACAVMFGDICQHVERGSVLCHVGLGYRCQWEARLLAERKE</sequence>
<dbReference type="Proteomes" id="UP000727407">
    <property type="component" value="Unassembled WGS sequence"/>
</dbReference>
<dbReference type="OrthoDB" id="10400210at2759"/>
<accession>A0A8J4X630</accession>
<protein>
    <submittedName>
        <fullName evidence="1">ATP synthase subunit a</fullName>
    </submittedName>
</protein>
<dbReference type="EMBL" id="QNUK01000366">
    <property type="protein sequence ID" value="KAF5894618.1"/>
    <property type="molecule type" value="Genomic_DNA"/>
</dbReference>
<evidence type="ECO:0000313" key="2">
    <source>
        <dbReference type="Proteomes" id="UP000727407"/>
    </source>
</evidence>
<evidence type="ECO:0000313" key="1">
    <source>
        <dbReference type="EMBL" id="KAF5894618.1"/>
    </source>
</evidence>
<comment type="caution">
    <text evidence="1">The sequence shown here is derived from an EMBL/GenBank/DDBJ whole genome shotgun (WGS) entry which is preliminary data.</text>
</comment>
<reference evidence="1" key="1">
    <citation type="submission" date="2020-07" db="EMBL/GenBank/DDBJ databases">
        <title>Clarias magur genome sequencing, assembly and annotation.</title>
        <authorList>
            <person name="Kushwaha B."/>
            <person name="Kumar R."/>
            <person name="Das P."/>
            <person name="Joshi C.G."/>
            <person name="Kumar D."/>
            <person name="Nagpure N.S."/>
            <person name="Pandey M."/>
            <person name="Agarwal S."/>
            <person name="Srivastava S."/>
            <person name="Singh M."/>
            <person name="Sahoo L."/>
            <person name="Jayasankar P."/>
            <person name="Meher P.K."/>
            <person name="Koringa P.G."/>
            <person name="Iquebal M.A."/>
            <person name="Das S.P."/>
            <person name="Bit A."/>
            <person name="Patnaik S."/>
            <person name="Patel N."/>
            <person name="Shah T.M."/>
            <person name="Hinsu A."/>
            <person name="Jena J.K."/>
        </authorList>
    </citation>
    <scope>NUCLEOTIDE SEQUENCE</scope>
    <source>
        <strain evidence="1">CIFAMagur01</strain>
        <tissue evidence="1">Testis</tissue>
    </source>
</reference>
<name>A0A8J4X630_CLAMG</name>
<keyword evidence="2" id="KW-1185">Reference proteome</keyword>
<proteinExistence type="predicted"/>
<gene>
    <name evidence="1" type="primary">atpB</name>
    <name evidence="1" type="ORF">DAT39_015688</name>
</gene>
<dbReference type="AlphaFoldDB" id="A0A8J4X630"/>
<organism evidence="1 2">
    <name type="scientific">Clarias magur</name>
    <name type="common">Asian catfish</name>
    <name type="synonym">Macropteronotus magur</name>
    <dbReference type="NCBI Taxonomy" id="1594786"/>
    <lineage>
        <taxon>Eukaryota</taxon>
        <taxon>Metazoa</taxon>
        <taxon>Chordata</taxon>
        <taxon>Craniata</taxon>
        <taxon>Vertebrata</taxon>
        <taxon>Euteleostomi</taxon>
        <taxon>Actinopterygii</taxon>
        <taxon>Neopterygii</taxon>
        <taxon>Teleostei</taxon>
        <taxon>Ostariophysi</taxon>
        <taxon>Siluriformes</taxon>
        <taxon>Clariidae</taxon>
        <taxon>Clarias</taxon>
    </lineage>
</organism>